<dbReference type="EMBL" id="BARS01019073">
    <property type="protein sequence ID" value="GAF87171.1"/>
    <property type="molecule type" value="Genomic_DNA"/>
</dbReference>
<dbReference type="AlphaFoldDB" id="X0TIS4"/>
<name>X0TIS4_9ZZZZ</name>
<comment type="caution">
    <text evidence="2">The sequence shown here is derived from an EMBL/GenBank/DDBJ whole genome shotgun (WGS) entry which is preliminary data.</text>
</comment>
<organism evidence="2">
    <name type="scientific">marine sediment metagenome</name>
    <dbReference type="NCBI Taxonomy" id="412755"/>
    <lineage>
        <taxon>unclassified sequences</taxon>
        <taxon>metagenomes</taxon>
        <taxon>ecological metagenomes</taxon>
    </lineage>
</organism>
<reference evidence="2" key="1">
    <citation type="journal article" date="2014" name="Front. Microbiol.">
        <title>High frequency of phylogenetically diverse reductive dehalogenase-homologous genes in deep subseafloor sedimentary metagenomes.</title>
        <authorList>
            <person name="Kawai M."/>
            <person name="Futagami T."/>
            <person name="Toyoda A."/>
            <person name="Takaki Y."/>
            <person name="Nishi S."/>
            <person name="Hori S."/>
            <person name="Arai W."/>
            <person name="Tsubouchi T."/>
            <person name="Morono Y."/>
            <person name="Uchiyama I."/>
            <person name="Ito T."/>
            <person name="Fujiyama A."/>
            <person name="Inagaki F."/>
            <person name="Takami H."/>
        </authorList>
    </citation>
    <scope>NUCLEOTIDE SEQUENCE</scope>
    <source>
        <strain evidence="2">Expedition CK06-06</strain>
    </source>
</reference>
<proteinExistence type="predicted"/>
<evidence type="ECO:0000313" key="2">
    <source>
        <dbReference type="EMBL" id="GAF87171.1"/>
    </source>
</evidence>
<sequence length="76" mass="8189">MGRSWQQWAGSCTVSCPADRQGLTNPRANADAPRVMSSDAEARRQPGVPASREPYAKAVPPDYSNGRVEADPFLGE</sequence>
<evidence type="ECO:0000256" key="1">
    <source>
        <dbReference type="SAM" id="MobiDB-lite"/>
    </source>
</evidence>
<protein>
    <submittedName>
        <fullName evidence="2">Uncharacterized protein</fullName>
    </submittedName>
</protein>
<feature type="region of interest" description="Disordered" evidence="1">
    <location>
        <begin position="1"/>
        <end position="76"/>
    </location>
</feature>
<gene>
    <name evidence="2" type="ORF">S01H1_30947</name>
</gene>
<feature type="compositionally biased region" description="Polar residues" evidence="1">
    <location>
        <begin position="1"/>
        <end position="14"/>
    </location>
</feature>
<accession>X0TIS4</accession>